<feature type="transmembrane region" description="Helical" evidence="11">
    <location>
        <begin position="172"/>
        <end position="189"/>
    </location>
</feature>
<dbReference type="InterPro" id="IPR000568">
    <property type="entry name" value="ATP_synth_F0_asu"/>
</dbReference>
<evidence type="ECO:0000256" key="8">
    <source>
        <dbReference type="ARBA" id="ARBA00023065"/>
    </source>
</evidence>
<dbReference type="SUPFAM" id="SSF81336">
    <property type="entry name" value="F1F0 ATP synthase subunit A"/>
    <property type="match status" value="1"/>
</dbReference>
<keyword evidence="5 11" id="KW-0812">Transmembrane</keyword>
<dbReference type="NCBIfam" id="TIGR01131">
    <property type="entry name" value="ATP_synt_6_or_A"/>
    <property type="match status" value="1"/>
</dbReference>
<dbReference type="AlphaFoldDB" id="A0A2W5VAT9"/>
<evidence type="ECO:0000256" key="2">
    <source>
        <dbReference type="ARBA" id="ARBA00006810"/>
    </source>
</evidence>
<evidence type="ECO:0000313" key="14">
    <source>
        <dbReference type="EMBL" id="PZR07281.1"/>
    </source>
</evidence>
<feature type="transmembrane region" description="Helical" evidence="11">
    <location>
        <begin position="258"/>
        <end position="284"/>
    </location>
</feature>
<gene>
    <name evidence="11 14" type="primary">atpB</name>
    <name evidence="14" type="ORF">DI536_27905</name>
</gene>
<evidence type="ECO:0000256" key="3">
    <source>
        <dbReference type="ARBA" id="ARBA00022448"/>
    </source>
</evidence>
<evidence type="ECO:0000256" key="4">
    <source>
        <dbReference type="ARBA" id="ARBA00022547"/>
    </source>
</evidence>
<dbReference type="PANTHER" id="PTHR11410">
    <property type="entry name" value="ATP SYNTHASE SUBUNIT A"/>
    <property type="match status" value="1"/>
</dbReference>
<comment type="similarity">
    <text evidence="2 11 12">Belongs to the ATPase A chain family.</text>
</comment>
<feature type="transmembrane region" description="Helical" evidence="11">
    <location>
        <begin position="227"/>
        <end position="246"/>
    </location>
</feature>
<evidence type="ECO:0000256" key="13">
    <source>
        <dbReference type="SAM" id="SignalP"/>
    </source>
</evidence>
<dbReference type="InterPro" id="IPR035908">
    <property type="entry name" value="F0_ATP_A_sf"/>
</dbReference>
<evidence type="ECO:0000256" key="9">
    <source>
        <dbReference type="ARBA" id="ARBA00023136"/>
    </source>
</evidence>
<dbReference type="GO" id="GO:0046933">
    <property type="term" value="F:proton-transporting ATP synthase activity, rotational mechanism"/>
    <property type="evidence" value="ECO:0007669"/>
    <property type="project" value="UniProtKB-UniRule"/>
</dbReference>
<evidence type="ECO:0000256" key="5">
    <source>
        <dbReference type="ARBA" id="ARBA00022692"/>
    </source>
</evidence>
<keyword evidence="3 11" id="KW-0813">Transport</keyword>
<dbReference type="HAMAP" id="MF_01393">
    <property type="entry name" value="ATP_synth_a_bact"/>
    <property type="match status" value="1"/>
</dbReference>
<dbReference type="Pfam" id="PF00119">
    <property type="entry name" value="ATP-synt_A"/>
    <property type="match status" value="1"/>
</dbReference>
<keyword evidence="6 11" id="KW-0375">Hydrogen ion transport</keyword>
<feature type="transmembrane region" description="Helical" evidence="11">
    <location>
        <begin position="195"/>
        <end position="215"/>
    </location>
</feature>
<proteinExistence type="inferred from homology"/>
<sequence length="347" mass="37663">MKRFALVVLALFSINAFASDGHDTHGDPNAPVDKKKETADFILHHVADDTEFEYEIPFPPYHLPAIHIADAFSFLKFETVPGACDGHATAAFASFPSLEKFIHGCYDLRPTKAILMMWTACAVLLALFLIGSKRDQNGVPRGTLSHSLEAIALFVRDEIATPNLGKAEAPRYTPYLLSLFFFILAINWLGLFPGMFTGTGVITVTAALAVTSFIFTQIAGIRAAGLGGYLAHLTGGVPAFLWPVMIPVEVLGLFTKPFALLVRLFANMLGGHMVVFFLLSLIFVWHPGAAAISLPLTIAIFCLEIFVGILQAYLFTLLTALFIGQGVAMGHHGHDDHGHEAHGDAHH</sequence>
<evidence type="ECO:0000256" key="7">
    <source>
        <dbReference type="ARBA" id="ARBA00022989"/>
    </source>
</evidence>
<dbReference type="GO" id="GO:0045259">
    <property type="term" value="C:proton-transporting ATP synthase complex"/>
    <property type="evidence" value="ECO:0007669"/>
    <property type="project" value="UniProtKB-KW"/>
</dbReference>
<dbReference type="PANTHER" id="PTHR11410:SF0">
    <property type="entry name" value="ATP SYNTHASE SUBUNIT A"/>
    <property type="match status" value="1"/>
</dbReference>
<dbReference type="Proteomes" id="UP000249061">
    <property type="component" value="Unassembled WGS sequence"/>
</dbReference>
<organism evidence="14 15">
    <name type="scientific">Archangium gephyra</name>
    <dbReference type="NCBI Taxonomy" id="48"/>
    <lineage>
        <taxon>Bacteria</taxon>
        <taxon>Pseudomonadati</taxon>
        <taxon>Myxococcota</taxon>
        <taxon>Myxococcia</taxon>
        <taxon>Myxococcales</taxon>
        <taxon>Cystobacterineae</taxon>
        <taxon>Archangiaceae</taxon>
        <taxon>Archangium</taxon>
    </lineage>
</organism>
<keyword evidence="7 11" id="KW-1133">Transmembrane helix</keyword>
<comment type="caution">
    <text evidence="14">The sequence shown here is derived from an EMBL/GenBank/DDBJ whole genome shotgun (WGS) entry which is preliminary data.</text>
</comment>
<keyword evidence="13" id="KW-0732">Signal</keyword>
<keyword evidence="9 11" id="KW-0472">Membrane</keyword>
<reference evidence="14 15" key="1">
    <citation type="submission" date="2017-08" db="EMBL/GenBank/DDBJ databases">
        <title>Infants hospitalized years apart are colonized by the same room-sourced microbial strains.</title>
        <authorList>
            <person name="Brooks B."/>
            <person name="Olm M.R."/>
            <person name="Firek B.A."/>
            <person name="Baker R."/>
            <person name="Thomas B.C."/>
            <person name="Morowitz M.J."/>
            <person name="Banfield J.F."/>
        </authorList>
    </citation>
    <scope>NUCLEOTIDE SEQUENCE [LARGE SCALE GENOMIC DNA]</scope>
    <source>
        <strain evidence="14">S2_003_000_R2_14</strain>
    </source>
</reference>
<keyword evidence="8 11" id="KW-0406">Ion transport</keyword>
<feature type="transmembrane region" description="Helical" evidence="11">
    <location>
        <begin position="296"/>
        <end position="323"/>
    </location>
</feature>
<evidence type="ECO:0000256" key="12">
    <source>
        <dbReference type="RuleBase" id="RU000483"/>
    </source>
</evidence>
<protein>
    <recommendedName>
        <fullName evidence="11 12">ATP synthase subunit a</fullName>
    </recommendedName>
    <alternativeName>
        <fullName evidence="11">ATP synthase F0 sector subunit a</fullName>
    </alternativeName>
    <alternativeName>
        <fullName evidence="11">F-ATPase subunit 6</fullName>
    </alternativeName>
</protein>
<feature type="chain" id="PRO_5016089823" description="ATP synthase subunit a" evidence="13">
    <location>
        <begin position="19"/>
        <end position="347"/>
    </location>
</feature>
<feature type="transmembrane region" description="Helical" evidence="11">
    <location>
        <begin position="113"/>
        <end position="131"/>
    </location>
</feature>
<dbReference type="Gene3D" id="1.20.120.220">
    <property type="entry name" value="ATP synthase, F0 complex, subunit A"/>
    <property type="match status" value="1"/>
</dbReference>
<dbReference type="EMBL" id="QFQP01000032">
    <property type="protein sequence ID" value="PZR07281.1"/>
    <property type="molecule type" value="Genomic_DNA"/>
</dbReference>
<keyword evidence="10 11" id="KW-0066">ATP synthesis</keyword>
<comment type="function">
    <text evidence="11 12">Key component of the proton channel; it plays a direct role in the translocation of protons across the membrane.</text>
</comment>
<dbReference type="CDD" id="cd00310">
    <property type="entry name" value="ATP-synt_Fo_a_6"/>
    <property type="match status" value="1"/>
</dbReference>
<evidence type="ECO:0000256" key="6">
    <source>
        <dbReference type="ARBA" id="ARBA00022781"/>
    </source>
</evidence>
<dbReference type="GO" id="GO:0005886">
    <property type="term" value="C:plasma membrane"/>
    <property type="evidence" value="ECO:0007669"/>
    <property type="project" value="UniProtKB-SubCell"/>
</dbReference>
<keyword evidence="4 11" id="KW-0138">CF(0)</keyword>
<dbReference type="PRINTS" id="PR00123">
    <property type="entry name" value="ATPASEA"/>
</dbReference>
<keyword evidence="11" id="KW-1003">Cell membrane</keyword>
<feature type="signal peptide" evidence="13">
    <location>
        <begin position="1"/>
        <end position="18"/>
    </location>
</feature>
<comment type="subcellular location">
    <subcellularLocation>
        <location evidence="11 12">Cell membrane</location>
        <topology evidence="11 12">Multi-pass membrane protein</topology>
    </subcellularLocation>
    <subcellularLocation>
        <location evidence="1">Membrane</location>
        <topology evidence="1">Multi-pass membrane protein</topology>
    </subcellularLocation>
</comment>
<evidence type="ECO:0000256" key="1">
    <source>
        <dbReference type="ARBA" id="ARBA00004141"/>
    </source>
</evidence>
<name>A0A2W5VAT9_9BACT</name>
<evidence type="ECO:0000313" key="15">
    <source>
        <dbReference type="Proteomes" id="UP000249061"/>
    </source>
</evidence>
<evidence type="ECO:0000256" key="10">
    <source>
        <dbReference type="ARBA" id="ARBA00023310"/>
    </source>
</evidence>
<dbReference type="InterPro" id="IPR045083">
    <property type="entry name" value="ATP_synth_F0_asu_bact/mt"/>
</dbReference>
<accession>A0A2W5VAT9</accession>
<evidence type="ECO:0000256" key="11">
    <source>
        <dbReference type="HAMAP-Rule" id="MF_01393"/>
    </source>
</evidence>